<sequence>MSAAVDTAGRRAGESGAGRQGRAGELATSGRIAWRELRSGLQGFRIFLACLILGVAALAGVRSVSSALDAGLAEEGRVILGGDIEFSLIHRRADDRQIAYFEKAGDLSEIATLRAMARPDAADNGARALVEVKAVDGDYPLFGAMELAGGGTLHDALARRDGRWGLVADPLLLARLGIAPGALVHIGDTVFELRDEIVTEPDRASDGLMFGPRVMMTGEALQEAGLVQPGSLINWEYRLRVPEPADIDALTRVSEGAKAAFPDAGWRITARTNAAPGVKRFVDRLTLFLSLVGLTALFVGGIGIANAVTNFLDGKRRNIATFKCLGASGRTVFQIYLIQVLALAGLGIAAGVVLGAAVPVVAGLALRGLLPLPLEIGLYPEPLAVAAAFGLLITLAFAIWPLARARSLPAQALFRDTVAPQQAWPGAAYGAATAAALAGLAGLAFWAFEDRWLTAWYMAGLAGSFLVLLGLGRGLMRLAARAPRPANASVRLAIASLHRPGAPTTSVVLSLGLGLSLFVTLALVDTNLTRELRTSLPQQAPSFFFLDIQPGQRDAFVERLSASEGAHDIEQVPMLRGRITRVNGVPAREVTPSEEAAWALRGDRGLTYSSGVPENSTLVAGEWWPDGYDGKPLVSMAAEIAQGLGLRIGDTVSVNVLGREITAEIASLREVDWRSLSINFVMVFSPSALEAAPHTFLVTAKTPPEREGVLLKDMTDAFPNVTAVRVKEALETVNDLMSKLLMAVRGANAMTLMIGVLVLAGALATGLRARIYDAVVLKTFGATRRQLIGAYVVEYGLLGLATALFAVLAGTAASYAVMTFAIGSGWVFSAPVAVSTALLATAITVTAGLATTWVALRAKPAPYLRNE</sequence>
<dbReference type="EMBL" id="CP058214">
    <property type="protein sequence ID" value="QPC42304.1"/>
    <property type="molecule type" value="Genomic_DNA"/>
</dbReference>
<proteinExistence type="predicted"/>
<feature type="transmembrane region" description="Helical" evidence="7">
    <location>
        <begin position="788"/>
        <end position="812"/>
    </location>
</feature>
<keyword evidence="3 7" id="KW-0812">Transmembrane</keyword>
<evidence type="ECO:0000259" key="8">
    <source>
        <dbReference type="Pfam" id="PF02687"/>
    </source>
</evidence>
<feature type="domain" description="ABC3 transporter permease C-terminal" evidence="8">
    <location>
        <begin position="749"/>
        <end position="860"/>
    </location>
</feature>
<feature type="transmembrane region" description="Helical" evidence="7">
    <location>
        <begin position="454"/>
        <end position="475"/>
    </location>
</feature>
<protein>
    <submittedName>
        <fullName evidence="9">FtsX-like permease family protein</fullName>
    </submittedName>
</protein>
<evidence type="ECO:0000313" key="9">
    <source>
        <dbReference type="EMBL" id="QPC42304.1"/>
    </source>
</evidence>
<keyword evidence="4 7" id="KW-1133">Transmembrane helix</keyword>
<name>A0A7S8C2Q4_9HYPH</name>
<dbReference type="InterPro" id="IPR038766">
    <property type="entry name" value="Membrane_comp_ABC_pdt"/>
</dbReference>
<comment type="subcellular location">
    <subcellularLocation>
        <location evidence="1">Cell membrane</location>
        <topology evidence="1">Multi-pass membrane protein</topology>
    </subcellularLocation>
</comment>
<keyword evidence="2" id="KW-1003">Cell membrane</keyword>
<accession>A0A7S8C2Q4</accession>
<evidence type="ECO:0000256" key="2">
    <source>
        <dbReference type="ARBA" id="ARBA00022475"/>
    </source>
</evidence>
<feature type="transmembrane region" description="Helical" evidence="7">
    <location>
        <begin position="287"/>
        <end position="312"/>
    </location>
</feature>
<feature type="transmembrane region" description="Helical" evidence="7">
    <location>
        <begin position="424"/>
        <end position="448"/>
    </location>
</feature>
<dbReference type="KEGG" id="kmn:HW532_06070"/>
<feature type="transmembrane region" description="Helical" evidence="7">
    <location>
        <begin position="382"/>
        <end position="403"/>
    </location>
</feature>
<dbReference type="PANTHER" id="PTHR30287:SF1">
    <property type="entry name" value="INNER MEMBRANE PROTEIN"/>
    <property type="match status" value="1"/>
</dbReference>
<dbReference type="AlphaFoldDB" id="A0A7S8C2Q4"/>
<feature type="domain" description="ABC3 transporter permease C-terminal" evidence="8">
    <location>
        <begin position="292"/>
        <end position="409"/>
    </location>
</feature>
<feature type="region of interest" description="Disordered" evidence="6">
    <location>
        <begin position="1"/>
        <end position="22"/>
    </location>
</feature>
<evidence type="ECO:0000256" key="1">
    <source>
        <dbReference type="ARBA" id="ARBA00004651"/>
    </source>
</evidence>
<dbReference type="PANTHER" id="PTHR30287">
    <property type="entry name" value="MEMBRANE COMPONENT OF PREDICTED ABC SUPERFAMILY METABOLITE UPTAKE TRANSPORTER"/>
    <property type="match status" value="1"/>
</dbReference>
<dbReference type="Pfam" id="PF02687">
    <property type="entry name" value="FtsX"/>
    <property type="match status" value="2"/>
</dbReference>
<evidence type="ECO:0000256" key="4">
    <source>
        <dbReference type="ARBA" id="ARBA00022989"/>
    </source>
</evidence>
<keyword evidence="5 7" id="KW-0472">Membrane</keyword>
<feature type="transmembrane region" description="Helical" evidence="7">
    <location>
        <begin position="506"/>
        <end position="524"/>
    </location>
</feature>
<reference evidence="9 10" key="1">
    <citation type="submission" date="2020-06" db="EMBL/GenBank/DDBJ databases">
        <title>Genome sequence of 2 isolates from Red Sea Mangroves.</title>
        <authorList>
            <person name="Sefrji F."/>
            <person name="Michoud G."/>
            <person name="Merlino G."/>
            <person name="Daffonchio D."/>
        </authorList>
    </citation>
    <scope>NUCLEOTIDE SEQUENCE [LARGE SCALE GENOMIC DNA]</scope>
    <source>
        <strain evidence="9 10">R1DC25</strain>
    </source>
</reference>
<evidence type="ECO:0000256" key="7">
    <source>
        <dbReference type="SAM" id="Phobius"/>
    </source>
</evidence>
<evidence type="ECO:0000256" key="6">
    <source>
        <dbReference type="SAM" id="MobiDB-lite"/>
    </source>
</evidence>
<evidence type="ECO:0000256" key="5">
    <source>
        <dbReference type="ARBA" id="ARBA00023136"/>
    </source>
</evidence>
<feature type="transmembrane region" description="Helical" evidence="7">
    <location>
        <begin position="832"/>
        <end position="856"/>
    </location>
</feature>
<dbReference type="RefSeq" id="WP_213163537.1">
    <property type="nucleotide sequence ID" value="NZ_CP058214.1"/>
</dbReference>
<feature type="transmembrane region" description="Helical" evidence="7">
    <location>
        <begin position="44"/>
        <end position="61"/>
    </location>
</feature>
<evidence type="ECO:0000313" key="10">
    <source>
        <dbReference type="Proteomes" id="UP000593594"/>
    </source>
</evidence>
<feature type="transmembrane region" description="Helical" evidence="7">
    <location>
        <begin position="747"/>
        <end position="767"/>
    </location>
</feature>
<organism evidence="9 10">
    <name type="scientific">Kaustia mangrovi</name>
    <dbReference type="NCBI Taxonomy" id="2593653"/>
    <lineage>
        <taxon>Bacteria</taxon>
        <taxon>Pseudomonadati</taxon>
        <taxon>Pseudomonadota</taxon>
        <taxon>Alphaproteobacteria</taxon>
        <taxon>Hyphomicrobiales</taxon>
        <taxon>Parvibaculaceae</taxon>
        <taxon>Kaustia</taxon>
    </lineage>
</organism>
<keyword evidence="10" id="KW-1185">Reference proteome</keyword>
<dbReference type="Proteomes" id="UP000593594">
    <property type="component" value="Chromosome"/>
</dbReference>
<feature type="transmembrane region" description="Helical" evidence="7">
    <location>
        <begin position="333"/>
        <end position="362"/>
    </location>
</feature>
<evidence type="ECO:0000256" key="3">
    <source>
        <dbReference type="ARBA" id="ARBA00022692"/>
    </source>
</evidence>
<gene>
    <name evidence="9" type="ORF">HW532_06070</name>
</gene>
<dbReference type="InterPro" id="IPR003838">
    <property type="entry name" value="ABC3_permease_C"/>
</dbReference>
<dbReference type="GO" id="GO:0005886">
    <property type="term" value="C:plasma membrane"/>
    <property type="evidence" value="ECO:0007669"/>
    <property type="project" value="UniProtKB-SubCell"/>
</dbReference>